<dbReference type="EMBL" id="PZKC01000018">
    <property type="protein sequence ID" value="PTD95125.1"/>
    <property type="molecule type" value="Genomic_DNA"/>
</dbReference>
<reference evidence="1 2" key="2">
    <citation type="submission" date="2018-04" db="EMBL/GenBank/DDBJ databases">
        <title>Thauera lacus sp. nov., isolated from an saline lake in Inner Mongolia, China.</title>
        <authorList>
            <person name="Liang Q.-Y."/>
        </authorList>
    </citation>
    <scope>NUCLEOTIDE SEQUENCE [LARGE SCALE GENOMIC DNA]</scope>
    <source>
        <strain evidence="1 2">D20</strain>
    </source>
</reference>
<protein>
    <submittedName>
        <fullName evidence="1">Uncharacterized protein</fullName>
    </submittedName>
</protein>
<name>A0A2T4IBG4_9RHOO</name>
<proteinExistence type="predicted"/>
<keyword evidence="2" id="KW-1185">Reference proteome</keyword>
<reference evidence="1 2" key="1">
    <citation type="submission" date="2018-03" db="EMBL/GenBank/DDBJ databases">
        <authorList>
            <person name="Keele B.F."/>
        </authorList>
    </citation>
    <scope>NUCLEOTIDE SEQUENCE [LARGE SCALE GENOMIC DNA]</scope>
    <source>
        <strain evidence="1 2">D20</strain>
    </source>
</reference>
<comment type="caution">
    <text evidence="1">The sequence shown here is derived from an EMBL/GenBank/DDBJ whole genome shotgun (WGS) entry which is preliminary data.</text>
</comment>
<dbReference type="OrthoDB" id="7220087at2"/>
<dbReference type="AlphaFoldDB" id="A0A2T4IBG4"/>
<evidence type="ECO:0000313" key="1">
    <source>
        <dbReference type="EMBL" id="PTD95125.1"/>
    </source>
</evidence>
<evidence type="ECO:0000313" key="2">
    <source>
        <dbReference type="Proteomes" id="UP000241193"/>
    </source>
</evidence>
<organism evidence="1 2">
    <name type="scientific">Pseudothauera lacus</name>
    <dbReference type="NCBI Taxonomy" id="2136175"/>
    <lineage>
        <taxon>Bacteria</taxon>
        <taxon>Pseudomonadati</taxon>
        <taxon>Pseudomonadota</taxon>
        <taxon>Betaproteobacteria</taxon>
        <taxon>Rhodocyclales</taxon>
        <taxon>Zoogloeaceae</taxon>
        <taxon>Pseudothauera</taxon>
    </lineage>
</organism>
<dbReference type="RefSeq" id="WP_107494729.1">
    <property type="nucleotide sequence ID" value="NZ_PZKC01000018.1"/>
</dbReference>
<sequence>MTTPCVGIFWGIRDPSHGMALLADKTPIDRGELYGDCITHPTGHYEFWEGLSGLGAAVLAGRGLPTAPAWHEYEEFPRGRIVYWPEERRFVIYADRRLQTTAFIEHLVAEFGIPKGSYAVRSDPHYRA</sequence>
<accession>A0A2T4IBG4</accession>
<gene>
    <name evidence="1" type="ORF">C8261_15965</name>
</gene>
<dbReference type="Proteomes" id="UP000241193">
    <property type="component" value="Unassembled WGS sequence"/>
</dbReference>